<dbReference type="EMBL" id="CP028339">
    <property type="protein sequence ID" value="AVR90147.1"/>
    <property type="molecule type" value="Genomic_DNA"/>
</dbReference>
<dbReference type="InterPro" id="IPR050177">
    <property type="entry name" value="Lipid_A_modif_metabolic_enz"/>
</dbReference>
<dbReference type="KEGG" id="tak:Tharo_3266"/>
<evidence type="ECO:0000313" key="3">
    <source>
        <dbReference type="EMBL" id="AVR90147.1"/>
    </source>
</evidence>
<feature type="domain" description="NAD-dependent epimerase/dehydratase" evidence="2">
    <location>
        <begin position="6"/>
        <end position="224"/>
    </location>
</feature>
<dbReference type="InterPro" id="IPR001509">
    <property type="entry name" value="Epimerase_deHydtase"/>
</dbReference>
<dbReference type="PANTHER" id="PTHR43245:SF58">
    <property type="entry name" value="BLL5923 PROTEIN"/>
    <property type="match status" value="1"/>
</dbReference>
<feature type="region of interest" description="Disordered" evidence="1">
    <location>
        <begin position="26"/>
        <end position="53"/>
    </location>
</feature>
<dbReference type="AlphaFoldDB" id="A0A2R4BS48"/>
<evidence type="ECO:0000313" key="4">
    <source>
        <dbReference type="Proteomes" id="UP000241885"/>
    </source>
</evidence>
<organism evidence="3 4">
    <name type="scientific">Thauera aromatica K172</name>
    <dbReference type="NCBI Taxonomy" id="44139"/>
    <lineage>
        <taxon>Bacteria</taxon>
        <taxon>Pseudomonadati</taxon>
        <taxon>Pseudomonadota</taxon>
        <taxon>Betaproteobacteria</taxon>
        <taxon>Rhodocyclales</taxon>
        <taxon>Zoogloeaceae</taxon>
        <taxon>Thauera</taxon>
    </lineage>
</organism>
<keyword evidence="4" id="KW-1185">Reference proteome</keyword>
<protein>
    <submittedName>
        <fullName evidence="3">UDP-glucose 4-epimerase</fullName>
        <ecNumber evidence="3">5.1.3.2</ecNumber>
    </submittedName>
</protein>
<keyword evidence="3" id="KW-0413">Isomerase</keyword>
<dbReference type="Proteomes" id="UP000241885">
    <property type="component" value="Chromosome"/>
</dbReference>
<dbReference type="SUPFAM" id="SSF51735">
    <property type="entry name" value="NAD(P)-binding Rossmann-fold domains"/>
    <property type="match status" value="1"/>
</dbReference>
<accession>A0A2R4BS48</accession>
<dbReference type="Pfam" id="PF01370">
    <property type="entry name" value="Epimerase"/>
    <property type="match status" value="1"/>
</dbReference>
<evidence type="ECO:0000259" key="2">
    <source>
        <dbReference type="Pfam" id="PF01370"/>
    </source>
</evidence>
<reference evidence="3 4" key="1">
    <citation type="submission" date="2018-03" db="EMBL/GenBank/DDBJ databases">
        <title>Complete genome sequence of Thauera aromatica, a model organism for studying aromatic compound degradation under denitrifying conditions.</title>
        <authorList>
            <person name="Lo H.-Y."/>
            <person name="Goris T."/>
            <person name="Boll M."/>
            <person name="Mueller J.A."/>
        </authorList>
    </citation>
    <scope>NUCLEOTIDE SEQUENCE [LARGE SCALE GENOMIC DNA]</scope>
    <source>
        <strain evidence="3 4">K172</strain>
    </source>
</reference>
<dbReference type="Gene3D" id="3.40.50.720">
    <property type="entry name" value="NAD(P)-binding Rossmann-like Domain"/>
    <property type="match status" value="1"/>
</dbReference>
<dbReference type="CDD" id="cd05232">
    <property type="entry name" value="UDP_G4E_4_SDR_e"/>
    <property type="match status" value="1"/>
</dbReference>
<dbReference type="OrthoDB" id="9801056at2"/>
<sequence>MSTSLLVTGASGFIGRPLLRRLQAEGRQAVGTARRPPPGSGLQPGPALGPDADWRGLLGGREVVVHAAARVHVMNDGAADPLAEFRRVNVDGTLQLARQAARAGVRRFIFISSVKVNGECSPPGRPFCAHDRPAPGDPYALSKHEAEQGLLTLSASTGMDVTVIRPPLVHGPGVKANLQTLMRWLARGLPLPLGAIRHNRRSLVGVDNLVDLITTCIDHPAAANRTFMVSDGEDLSTTALLLRLAAAMAVPARLLPVPPWLLALGGTLSGRQAMVRRLCSNLQVDIAPTCAALGWTPPIGVDEGLRRMAAGAGGE</sequence>
<dbReference type="RefSeq" id="WP_107222142.1">
    <property type="nucleotide sequence ID" value="NZ_CP028339.1"/>
</dbReference>
<name>A0A2R4BS48_THAAR</name>
<dbReference type="EC" id="5.1.3.2" evidence="3"/>
<dbReference type="GO" id="GO:0003978">
    <property type="term" value="F:UDP-glucose 4-epimerase activity"/>
    <property type="evidence" value="ECO:0007669"/>
    <property type="project" value="UniProtKB-EC"/>
</dbReference>
<evidence type="ECO:0000256" key="1">
    <source>
        <dbReference type="SAM" id="MobiDB-lite"/>
    </source>
</evidence>
<dbReference type="InterPro" id="IPR036291">
    <property type="entry name" value="NAD(P)-bd_dom_sf"/>
</dbReference>
<proteinExistence type="predicted"/>
<gene>
    <name evidence="3" type="ORF">Tharo_3266</name>
</gene>
<dbReference type="PANTHER" id="PTHR43245">
    <property type="entry name" value="BIFUNCTIONAL POLYMYXIN RESISTANCE PROTEIN ARNA"/>
    <property type="match status" value="1"/>
</dbReference>